<evidence type="ECO:0000313" key="1">
    <source>
        <dbReference type="EMBL" id="ORA17260.1"/>
    </source>
</evidence>
<accession>A0A1W9ZK95</accession>
<dbReference type="OrthoDB" id="4553542at2"/>
<dbReference type="Proteomes" id="UP000192284">
    <property type="component" value="Unassembled WGS sequence"/>
</dbReference>
<dbReference type="AlphaFoldDB" id="A0A1W9ZK95"/>
<gene>
    <name evidence="1" type="ORF">BST12_19930</name>
</gene>
<evidence type="ECO:0000313" key="2">
    <source>
        <dbReference type="Proteomes" id="UP000192284"/>
    </source>
</evidence>
<protein>
    <submittedName>
        <fullName evidence="1">Uncharacterized protein</fullName>
    </submittedName>
</protein>
<name>A0A1W9ZK95_MYCAN</name>
<dbReference type="RefSeq" id="WP_083114845.1">
    <property type="nucleotide sequence ID" value="NZ_JACKTS010000023.1"/>
</dbReference>
<reference evidence="1 2" key="1">
    <citation type="submission" date="2017-02" db="EMBL/GenBank/DDBJ databases">
        <title>The new phylogeny of genus Mycobacterium.</title>
        <authorList>
            <person name="Tortoli E."/>
            <person name="Trovato A."/>
            <person name="Cirillo D.M."/>
        </authorList>
    </citation>
    <scope>NUCLEOTIDE SEQUENCE [LARGE SCALE GENOMIC DNA]</scope>
    <source>
        <strain evidence="1 2">DSM 45057</strain>
    </source>
</reference>
<organism evidence="1 2">
    <name type="scientific">Mycobacterium angelicum</name>
    <dbReference type="NCBI Taxonomy" id="470074"/>
    <lineage>
        <taxon>Bacteria</taxon>
        <taxon>Bacillati</taxon>
        <taxon>Actinomycetota</taxon>
        <taxon>Actinomycetes</taxon>
        <taxon>Mycobacteriales</taxon>
        <taxon>Mycobacteriaceae</taxon>
        <taxon>Mycobacterium</taxon>
    </lineage>
</organism>
<sequence>MQNIETPQVESLGDHDYLVHVTQDGDLVTIRMRATPEVVARIGGPGADETRIITATMAFLTARQRPDDLPGQLDLEDIVAAYDDYLDDLHLEIGNPR</sequence>
<dbReference type="EMBL" id="MVHE01000040">
    <property type="protein sequence ID" value="ORA17260.1"/>
    <property type="molecule type" value="Genomic_DNA"/>
</dbReference>
<comment type="caution">
    <text evidence="1">The sequence shown here is derived from an EMBL/GenBank/DDBJ whole genome shotgun (WGS) entry which is preliminary data.</text>
</comment>
<keyword evidence="2" id="KW-1185">Reference proteome</keyword>
<proteinExistence type="predicted"/>